<evidence type="ECO:0000256" key="6">
    <source>
        <dbReference type="RuleBase" id="RU362125"/>
    </source>
</evidence>
<dbReference type="FunFam" id="2.40.110.10:FF:000001">
    <property type="entry name" value="Acyl-CoA dehydrogenase, mitochondrial"/>
    <property type="match status" value="1"/>
</dbReference>
<evidence type="ECO:0000313" key="10">
    <source>
        <dbReference type="EMBL" id="REH37635.1"/>
    </source>
</evidence>
<evidence type="ECO:0000259" key="9">
    <source>
        <dbReference type="Pfam" id="PF02770"/>
    </source>
</evidence>
<evidence type="ECO:0000256" key="2">
    <source>
        <dbReference type="ARBA" id="ARBA00009347"/>
    </source>
</evidence>
<dbReference type="InterPro" id="IPR036250">
    <property type="entry name" value="AcylCo_DH-like_C"/>
</dbReference>
<dbReference type="GO" id="GO:0003995">
    <property type="term" value="F:acyl-CoA dehydrogenase activity"/>
    <property type="evidence" value="ECO:0007669"/>
    <property type="project" value="TreeGrafter"/>
</dbReference>
<keyword evidence="11" id="KW-1185">Reference proteome</keyword>
<name>A0A3E0H3A1_9GAMM</name>
<evidence type="ECO:0000313" key="11">
    <source>
        <dbReference type="Proteomes" id="UP000256774"/>
    </source>
</evidence>
<evidence type="ECO:0000256" key="5">
    <source>
        <dbReference type="ARBA" id="ARBA00023002"/>
    </source>
</evidence>
<dbReference type="InterPro" id="IPR006091">
    <property type="entry name" value="Acyl-CoA_Oxase/DH_mid-dom"/>
</dbReference>
<dbReference type="EMBL" id="QUNR01000003">
    <property type="protein sequence ID" value="REH37635.1"/>
    <property type="molecule type" value="Genomic_DNA"/>
</dbReference>
<keyword evidence="4 6" id="KW-0274">FAD</keyword>
<dbReference type="SUPFAM" id="SSF56645">
    <property type="entry name" value="Acyl-CoA dehydrogenase NM domain-like"/>
    <property type="match status" value="1"/>
</dbReference>
<comment type="cofactor">
    <cofactor evidence="1 6">
        <name>FAD</name>
        <dbReference type="ChEBI" id="CHEBI:57692"/>
    </cofactor>
</comment>
<proteinExistence type="inferred from homology"/>
<reference evidence="10 11" key="1">
    <citation type="submission" date="2018-08" db="EMBL/GenBank/DDBJ databases">
        <title>Genomic Encyclopedia of Type Strains, Phase IV (KMG-IV): sequencing the most valuable type-strain genomes for metagenomic binning, comparative biology and taxonomic classification.</title>
        <authorList>
            <person name="Goeker M."/>
        </authorList>
    </citation>
    <scope>NUCLEOTIDE SEQUENCE [LARGE SCALE GENOMIC DNA]</scope>
    <source>
        <strain evidence="10 11">DSM 26022</strain>
    </source>
</reference>
<accession>A0A3E0H3A1</accession>
<dbReference type="SUPFAM" id="SSF47203">
    <property type="entry name" value="Acyl-CoA dehydrogenase C-terminal domain-like"/>
    <property type="match status" value="1"/>
</dbReference>
<dbReference type="GO" id="GO:0050660">
    <property type="term" value="F:flavin adenine dinucleotide binding"/>
    <property type="evidence" value="ECO:0007669"/>
    <property type="project" value="InterPro"/>
</dbReference>
<evidence type="ECO:0000256" key="3">
    <source>
        <dbReference type="ARBA" id="ARBA00022630"/>
    </source>
</evidence>
<dbReference type="Gene3D" id="1.20.140.10">
    <property type="entry name" value="Butyryl-CoA Dehydrogenase, subunit A, domain 3"/>
    <property type="match status" value="1"/>
</dbReference>
<dbReference type="InterPro" id="IPR046373">
    <property type="entry name" value="Acyl-CoA_Oxase/DH_mid-dom_sf"/>
</dbReference>
<dbReference type="Pfam" id="PF00441">
    <property type="entry name" value="Acyl-CoA_dh_1"/>
    <property type="match status" value="1"/>
</dbReference>
<protein>
    <submittedName>
        <fullName evidence="10">Acyl-CoA dehydrogenase</fullName>
    </submittedName>
</protein>
<dbReference type="Pfam" id="PF02770">
    <property type="entry name" value="Acyl-CoA_dh_M"/>
    <property type="match status" value="1"/>
</dbReference>
<sequence length="401" mass="42995">MNLETPKKFAMLIEQAKQVADNFYRPISRKYDRAEHAYPKELDLLASLLDGMNEGSDEATGATSASKRPSTGDTTGVRNGGNLSAALGAMELCRGDVGLLLSIPRQGLGNAAIAAVANDEQLARFKGKWAAMAITEPSCGSDSAAIRTTAVKDGDDYILNGEKIYVTAGARAECVVVWATLDKSLGKAAIKSFVVEHGTPGMEVTRLEHKLGIKASDTAAINFTDCRVPAANLLGTPEIDLQKGFAGVMETFDNTRPLVAAMAVGVAAAAIERMKTLLAEHIDPNYATLPLNSTHAEATLYRLEAEWEAARLLTLKAAWMADNKKPNSKEASICKAKAGRVANEVTLKCVELAASLGYGEDELLEKWSRDSKILDIFEGTQQIQQLIIARRVLGKSSAQLK</sequence>
<gene>
    <name evidence="10" type="ORF">DFR26_1414</name>
</gene>
<evidence type="ECO:0000259" key="8">
    <source>
        <dbReference type="Pfam" id="PF00441"/>
    </source>
</evidence>
<dbReference type="Gene3D" id="2.40.110.10">
    <property type="entry name" value="Butyryl-CoA Dehydrogenase, subunit A, domain 2"/>
    <property type="match status" value="1"/>
</dbReference>
<dbReference type="AlphaFoldDB" id="A0A3E0H3A1"/>
<dbReference type="PANTHER" id="PTHR43884:SF12">
    <property type="entry name" value="ISOVALERYL-COA DEHYDROGENASE, MITOCHONDRIAL-RELATED"/>
    <property type="match status" value="1"/>
</dbReference>
<comment type="caution">
    <text evidence="10">The sequence shown here is derived from an EMBL/GenBank/DDBJ whole genome shotgun (WGS) entry which is preliminary data.</text>
</comment>
<evidence type="ECO:0000256" key="1">
    <source>
        <dbReference type="ARBA" id="ARBA00001974"/>
    </source>
</evidence>
<feature type="compositionally biased region" description="Polar residues" evidence="7">
    <location>
        <begin position="61"/>
        <end position="77"/>
    </location>
</feature>
<dbReference type="OrthoDB" id="142556at2"/>
<feature type="region of interest" description="Disordered" evidence="7">
    <location>
        <begin position="55"/>
        <end position="79"/>
    </location>
</feature>
<keyword evidence="3 6" id="KW-0285">Flavoprotein</keyword>
<keyword evidence="5 6" id="KW-0560">Oxidoreductase</keyword>
<organism evidence="10 11">
    <name type="scientific">Paraperlucidibaca baekdonensis</name>
    <dbReference type="NCBI Taxonomy" id="748120"/>
    <lineage>
        <taxon>Bacteria</taxon>
        <taxon>Pseudomonadati</taxon>
        <taxon>Pseudomonadota</taxon>
        <taxon>Gammaproteobacteria</taxon>
        <taxon>Moraxellales</taxon>
        <taxon>Moraxellaceae</taxon>
        <taxon>Paraperlucidibaca</taxon>
    </lineage>
</organism>
<dbReference type="Gene3D" id="1.10.540.10">
    <property type="entry name" value="Acyl-CoA dehydrogenase/oxidase, N-terminal domain"/>
    <property type="match status" value="1"/>
</dbReference>
<comment type="similarity">
    <text evidence="2 6">Belongs to the acyl-CoA dehydrogenase family.</text>
</comment>
<dbReference type="InterPro" id="IPR009100">
    <property type="entry name" value="AcylCoA_DH/oxidase_NM_dom_sf"/>
</dbReference>
<feature type="domain" description="Acyl-CoA oxidase/dehydrogenase middle" evidence="9">
    <location>
        <begin position="131"/>
        <end position="226"/>
    </location>
</feature>
<dbReference type="InterPro" id="IPR037069">
    <property type="entry name" value="AcylCoA_DH/ox_N_sf"/>
</dbReference>
<feature type="domain" description="Acyl-CoA dehydrogenase/oxidase C-terminal" evidence="8">
    <location>
        <begin position="243"/>
        <end position="393"/>
    </location>
</feature>
<dbReference type="PANTHER" id="PTHR43884">
    <property type="entry name" value="ACYL-COA DEHYDROGENASE"/>
    <property type="match status" value="1"/>
</dbReference>
<evidence type="ECO:0000256" key="4">
    <source>
        <dbReference type="ARBA" id="ARBA00022827"/>
    </source>
</evidence>
<dbReference type="InterPro" id="IPR009075">
    <property type="entry name" value="AcylCo_DH/oxidase_C"/>
</dbReference>
<dbReference type="RefSeq" id="WP_116208255.1">
    <property type="nucleotide sequence ID" value="NZ_QUNR01000003.1"/>
</dbReference>
<dbReference type="Proteomes" id="UP000256774">
    <property type="component" value="Unassembled WGS sequence"/>
</dbReference>
<evidence type="ECO:0000256" key="7">
    <source>
        <dbReference type="SAM" id="MobiDB-lite"/>
    </source>
</evidence>